<dbReference type="VEuPathDB" id="FungiDB:BD410DRAFT_167383"/>
<evidence type="ECO:0000256" key="1">
    <source>
        <dbReference type="SAM" id="Phobius"/>
    </source>
</evidence>
<feature type="transmembrane region" description="Helical" evidence="1">
    <location>
        <begin position="105"/>
        <end position="125"/>
    </location>
</feature>
<organism evidence="3 4">
    <name type="scientific">Rickenella mellea</name>
    <dbReference type="NCBI Taxonomy" id="50990"/>
    <lineage>
        <taxon>Eukaryota</taxon>
        <taxon>Fungi</taxon>
        <taxon>Dikarya</taxon>
        <taxon>Basidiomycota</taxon>
        <taxon>Agaricomycotina</taxon>
        <taxon>Agaricomycetes</taxon>
        <taxon>Hymenochaetales</taxon>
        <taxon>Rickenellaceae</taxon>
        <taxon>Rickenella</taxon>
    </lineage>
</organism>
<keyword evidence="1" id="KW-0812">Transmembrane</keyword>
<evidence type="ECO:0000313" key="4">
    <source>
        <dbReference type="Proteomes" id="UP000294933"/>
    </source>
</evidence>
<feature type="transmembrane region" description="Helical" evidence="1">
    <location>
        <begin position="186"/>
        <end position="207"/>
    </location>
</feature>
<dbReference type="OrthoDB" id="2536347at2759"/>
<feature type="domain" description="DUF6534" evidence="2">
    <location>
        <begin position="152"/>
        <end position="239"/>
    </location>
</feature>
<evidence type="ECO:0000259" key="2">
    <source>
        <dbReference type="Pfam" id="PF20152"/>
    </source>
</evidence>
<reference evidence="3 4" key="1">
    <citation type="submission" date="2018-06" db="EMBL/GenBank/DDBJ databases">
        <title>A transcriptomic atlas of mushroom development highlights an independent origin of complex multicellularity.</title>
        <authorList>
            <consortium name="DOE Joint Genome Institute"/>
            <person name="Krizsan K."/>
            <person name="Almasi E."/>
            <person name="Merenyi Z."/>
            <person name="Sahu N."/>
            <person name="Viragh M."/>
            <person name="Koszo T."/>
            <person name="Mondo S."/>
            <person name="Kiss B."/>
            <person name="Balint B."/>
            <person name="Kues U."/>
            <person name="Barry K."/>
            <person name="Hegedus J.C."/>
            <person name="Henrissat B."/>
            <person name="Johnson J."/>
            <person name="Lipzen A."/>
            <person name="Ohm R."/>
            <person name="Nagy I."/>
            <person name="Pangilinan J."/>
            <person name="Yan J."/>
            <person name="Xiong Y."/>
            <person name="Grigoriev I.V."/>
            <person name="Hibbett D.S."/>
            <person name="Nagy L.G."/>
        </authorList>
    </citation>
    <scope>NUCLEOTIDE SEQUENCE [LARGE SCALE GENOMIC DNA]</scope>
    <source>
        <strain evidence="3 4">SZMC22713</strain>
    </source>
</reference>
<proteinExistence type="predicted"/>
<dbReference type="STRING" id="50990.A0A4Y7PK26"/>
<gene>
    <name evidence="3" type="ORF">BD410DRAFT_167383</name>
</gene>
<dbReference type="Pfam" id="PF20152">
    <property type="entry name" value="DUF6534"/>
    <property type="match status" value="1"/>
</dbReference>
<keyword evidence="4" id="KW-1185">Reference proteome</keyword>
<keyword evidence="1" id="KW-0472">Membrane</keyword>
<feature type="transmembrane region" description="Helical" evidence="1">
    <location>
        <begin position="75"/>
        <end position="93"/>
    </location>
</feature>
<dbReference type="InterPro" id="IPR045339">
    <property type="entry name" value="DUF6534"/>
</dbReference>
<dbReference type="PANTHER" id="PTHR40465">
    <property type="entry name" value="CHROMOSOME 1, WHOLE GENOME SHOTGUN SEQUENCE"/>
    <property type="match status" value="1"/>
</dbReference>
<dbReference type="PANTHER" id="PTHR40465:SF1">
    <property type="entry name" value="DUF6534 DOMAIN-CONTAINING PROTEIN"/>
    <property type="match status" value="1"/>
</dbReference>
<accession>A0A4Y7PK26</accession>
<feature type="transmembrane region" description="Helical" evidence="1">
    <location>
        <begin position="145"/>
        <end position="166"/>
    </location>
</feature>
<feature type="transmembrane region" description="Helical" evidence="1">
    <location>
        <begin position="35"/>
        <end position="55"/>
    </location>
</feature>
<evidence type="ECO:0000313" key="3">
    <source>
        <dbReference type="EMBL" id="TDL14780.1"/>
    </source>
</evidence>
<dbReference type="EMBL" id="ML170308">
    <property type="protein sequence ID" value="TDL14780.1"/>
    <property type="molecule type" value="Genomic_DNA"/>
</dbReference>
<dbReference type="AlphaFoldDB" id="A0A4Y7PK26"/>
<name>A0A4Y7PK26_9AGAM</name>
<feature type="transmembrane region" description="Helical" evidence="1">
    <location>
        <begin position="6"/>
        <end position="23"/>
    </location>
</feature>
<keyword evidence="1" id="KW-1133">Transmembrane helix</keyword>
<protein>
    <recommendedName>
        <fullName evidence="2">DUF6534 domain-containing protein</fullName>
    </recommendedName>
</protein>
<sequence>MFIGLLISTGLYGLLCLQCYICFQSYPNDRFSKWIVSTLWVMNTIHIVVIGHAVYGYLITNFSHPLALLEATWDIISHIVINSSIAYFVQLFFTRRVWQFTSRNIYLSGIVLILATIQYAFAIATTVKAFHLKAFSRLIDIKIPIASSLAITVACDVAVTGILCFYLNRSRTGFHRTDSMINNLMWYSLSTGLLPGIFATLQLITYFAMPNNFVNICISLFLGKLYSNSLLATLNGRASIREKWELTSNSNDQELQLDHLSSTNGKRVNAVQKESVTILVGQTTEIKSDFQSMHSHSLGDFKNYNSEPGYHV</sequence>
<dbReference type="Proteomes" id="UP000294933">
    <property type="component" value="Unassembled WGS sequence"/>
</dbReference>